<dbReference type="EMBL" id="GBXM01102402">
    <property type="protein sequence ID" value="JAH06175.1"/>
    <property type="molecule type" value="Transcribed_RNA"/>
</dbReference>
<protein>
    <submittedName>
        <fullName evidence="1">Uncharacterized protein</fullName>
    </submittedName>
</protein>
<name>A0A0E9PQ13_ANGAN</name>
<reference evidence="1" key="1">
    <citation type="submission" date="2014-11" db="EMBL/GenBank/DDBJ databases">
        <authorList>
            <person name="Amaro Gonzalez C."/>
        </authorList>
    </citation>
    <scope>NUCLEOTIDE SEQUENCE</scope>
</reference>
<evidence type="ECO:0000313" key="1">
    <source>
        <dbReference type="EMBL" id="JAH06175.1"/>
    </source>
</evidence>
<reference evidence="1" key="2">
    <citation type="journal article" date="2015" name="Fish Shellfish Immunol.">
        <title>Early steps in the European eel (Anguilla anguilla)-Vibrio vulnificus interaction in the gills: Role of the RtxA13 toxin.</title>
        <authorList>
            <person name="Callol A."/>
            <person name="Pajuelo D."/>
            <person name="Ebbesson L."/>
            <person name="Teles M."/>
            <person name="MacKenzie S."/>
            <person name="Amaro C."/>
        </authorList>
    </citation>
    <scope>NUCLEOTIDE SEQUENCE</scope>
</reference>
<sequence length="39" mass="4438">MTKSFKCIGRLGVLHDHWVRGVQAASLPDEEEITSRLRT</sequence>
<accession>A0A0E9PQ13</accession>
<dbReference type="EMBL" id="GBXM01068936">
    <property type="protein sequence ID" value="JAH39641.1"/>
    <property type="molecule type" value="Transcribed_RNA"/>
</dbReference>
<proteinExistence type="predicted"/>
<dbReference type="AlphaFoldDB" id="A0A0E9PQ13"/>
<organism evidence="1">
    <name type="scientific">Anguilla anguilla</name>
    <name type="common">European freshwater eel</name>
    <name type="synonym">Muraena anguilla</name>
    <dbReference type="NCBI Taxonomy" id="7936"/>
    <lineage>
        <taxon>Eukaryota</taxon>
        <taxon>Metazoa</taxon>
        <taxon>Chordata</taxon>
        <taxon>Craniata</taxon>
        <taxon>Vertebrata</taxon>
        <taxon>Euteleostomi</taxon>
        <taxon>Actinopterygii</taxon>
        <taxon>Neopterygii</taxon>
        <taxon>Teleostei</taxon>
        <taxon>Anguilliformes</taxon>
        <taxon>Anguillidae</taxon>
        <taxon>Anguilla</taxon>
    </lineage>
</organism>